<feature type="compositionally biased region" description="Polar residues" evidence="1">
    <location>
        <begin position="164"/>
        <end position="179"/>
    </location>
</feature>
<accession>A0A8K1H0N9</accession>
<gene>
    <name evidence="2" type="ORF">HGM15179_000144</name>
</gene>
<dbReference type="AlphaFoldDB" id="A0A8K1H0N9"/>
<organism evidence="2 3">
    <name type="scientific">Zosterops borbonicus</name>
    <dbReference type="NCBI Taxonomy" id="364589"/>
    <lineage>
        <taxon>Eukaryota</taxon>
        <taxon>Metazoa</taxon>
        <taxon>Chordata</taxon>
        <taxon>Craniata</taxon>
        <taxon>Vertebrata</taxon>
        <taxon>Euteleostomi</taxon>
        <taxon>Archelosauria</taxon>
        <taxon>Archosauria</taxon>
        <taxon>Dinosauria</taxon>
        <taxon>Saurischia</taxon>
        <taxon>Theropoda</taxon>
        <taxon>Coelurosauria</taxon>
        <taxon>Aves</taxon>
        <taxon>Neognathae</taxon>
        <taxon>Neoaves</taxon>
        <taxon>Telluraves</taxon>
        <taxon>Australaves</taxon>
        <taxon>Passeriformes</taxon>
        <taxon>Sylvioidea</taxon>
        <taxon>Zosteropidae</taxon>
        <taxon>Zosterops</taxon>
    </lineage>
</organism>
<evidence type="ECO:0000313" key="3">
    <source>
        <dbReference type="Proteomes" id="UP000796761"/>
    </source>
</evidence>
<dbReference type="EMBL" id="SWJQ01000001">
    <property type="protein sequence ID" value="TRZ27099.1"/>
    <property type="molecule type" value="Genomic_DNA"/>
</dbReference>
<dbReference type="Proteomes" id="UP000796761">
    <property type="component" value="Unassembled WGS sequence"/>
</dbReference>
<feature type="region of interest" description="Disordered" evidence="1">
    <location>
        <begin position="55"/>
        <end position="77"/>
    </location>
</feature>
<evidence type="ECO:0000256" key="1">
    <source>
        <dbReference type="SAM" id="MobiDB-lite"/>
    </source>
</evidence>
<protein>
    <submittedName>
        <fullName evidence="2">Uncharacterized protein</fullName>
    </submittedName>
</protein>
<feature type="region of interest" description="Disordered" evidence="1">
    <location>
        <begin position="164"/>
        <end position="183"/>
    </location>
</feature>
<feature type="compositionally biased region" description="Polar residues" evidence="1">
    <location>
        <begin position="55"/>
        <end position="72"/>
    </location>
</feature>
<proteinExistence type="predicted"/>
<reference evidence="2" key="1">
    <citation type="submission" date="2019-04" db="EMBL/GenBank/DDBJ databases">
        <title>Genome assembly of Zosterops borbonicus 15179.</title>
        <authorList>
            <person name="Leroy T."/>
            <person name="Anselmetti Y."/>
            <person name="Tilak M.-K."/>
            <person name="Nabholz B."/>
        </authorList>
    </citation>
    <scope>NUCLEOTIDE SEQUENCE</scope>
    <source>
        <strain evidence="2">HGM_15179</strain>
        <tissue evidence="2">Muscle</tissue>
    </source>
</reference>
<comment type="caution">
    <text evidence="2">The sequence shown here is derived from an EMBL/GenBank/DDBJ whole genome shotgun (WGS) entry which is preliminary data.</text>
</comment>
<sequence length="277" mass="30770">MGFVGTAEGLSTQGRFPREACPLHYVQEQGHLLITKYNNNPREGNRFISPKLIQRTQSGTTTRQKTSYNPPQRTDMGYKLPGAQVQSVQKAGSEARLQPSRLTAQEKLNTLGQAEIGLLRKGLRVWVEVPGEVREQGHLLITKYNNNPREGNRFISPKLIQRTQSGTTTRQKTSYNPPQRTDMGYKLPGAQVQSVQKAGSEARLQPSRLTAQEKLNTLGQAEIGLLRKGLRVWVEVPGEVRVISAYKYPEGDARRVSVPREARVMGIVSGGVISAKE</sequence>
<keyword evidence="3" id="KW-1185">Reference proteome</keyword>
<evidence type="ECO:0000313" key="2">
    <source>
        <dbReference type="EMBL" id="TRZ27099.1"/>
    </source>
</evidence>
<name>A0A8K1H0N9_9PASS</name>